<proteinExistence type="predicted"/>
<feature type="region of interest" description="Disordered" evidence="1">
    <location>
        <begin position="74"/>
        <end position="142"/>
    </location>
</feature>
<sequence>MASPNIWAQMGYVPPRGACNHKESLLSSKCACLRFMIHPMKATTSFDCDGCAHHASFHTMENPLETEIIKRWAASEQDNTNTSTTSSTTVAGGSRKRPRRAIENGNGKPLLEELARLPATAPRKTATATTTKRGKKDTRTTNRVEEIVELEEDEEDAIEEVGSGIVGGFFTRR</sequence>
<comment type="caution">
    <text evidence="2">The sequence shown here is derived from an EMBL/GenBank/DDBJ whole genome shotgun (WGS) entry which is preliminary data.</text>
</comment>
<dbReference type="AlphaFoldDB" id="A0A4Z1NYD4"/>
<evidence type="ECO:0000313" key="2">
    <source>
        <dbReference type="EMBL" id="TID16519.1"/>
    </source>
</evidence>
<dbReference type="Proteomes" id="UP000298493">
    <property type="component" value="Unassembled WGS sequence"/>
</dbReference>
<feature type="compositionally biased region" description="Low complexity" evidence="1">
    <location>
        <begin position="79"/>
        <end position="89"/>
    </location>
</feature>
<organism evidence="2 3">
    <name type="scientific">Venturia nashicola</name>
    <dbReference type="NCBI Taxonomy" id="86259"/>
    <lineage>
        <taxon>Eukaryota</taxon>
        <taxon>Fungi</taxon>
        <taxon>Dikarya</taxon>
        <taxon>Ascomycota</taxon>
        <taxon>Pezizomycotina</taxon>
        <taxon>Dothideomycetes</taxon>
        <taxon>Pleosporomycetidae</taxon>
        <taxon>Venturiales</taxon>
        <taxon>Venturiaceae</taxon>
        <taxon>Venturia</taxon>
    </lineage>
</organism>
<protein>
    <submittedName>
        <fullName evidence="2">Uncharacterized protein</fullName>
    </submittedName>
</protein>
<gene>
    <name evidence="2" type="ORF">E6O75_ATG11637</name>
</gene>
<feature type="compositionally biased region" description="Low complexity" evidence="1">
    <location>
        <begin position="119"/>
        <end position="131"/>
    </location>
</feature>
<accession>A0A4Z1NYD4</accession>
<dbReference type="EMBL" id="SNSC02000018">
    <property type="protein sequence ID" value="TID16519.1"/>
    <property type="molecule type" value="Genomic_DNA"/>
</dbReference>
<reference evidence="2 3" key="1">
    <citation type="submission" date="2019-04" db="EMBL/GenBank/DDBJ databases">
        <title>High contiguity whole genome sequence and gene annotation resource for two Venturia nashicola isolates.</title>
        <authorList>
            <person name="Prokchorchik M."/>
            <person name="Won K."/>
            <person name="Lee Y."/>
            <person name="Choi E.D."/>
            <person name="Segonzac C."/>
            <person name="Sohn K.H."/>
        </authorList>
    </citation>
    <scope>NUCLEOTIDE SEQUENCE [LARGE SCALE GENOMIC DNA]</scope>
    <source>
        <strain evidence="2 3">PRI2</strain>
    </source>
</reference>
<evidence type="ECO:0000313" key="3">
    <source>
        <dbReference type="Proteomes" id="UP000298493"/>
    </source>
</evidence>
<name>A0A4Z1NYD4_9PEZI</name>
<evidence type="ECO:0000256" key="1">
    <source>
        <dbReference type="SAM" id="MobiDB-lite"/>
    </source>
</evidence>
<keyword evidence="3" id="KW-1185">Reference proteome</keyword>